<evidence type="ECO:0000313" key="2">
    <source>
        <dbReference type="EMBL" id="AMY69939.1"/>
    </source>
</evidence>
<keyword evidence="1" id="KW-1133">Transmembrane helix</keyword>
<feature type="transmembrane region" description="Helical" evidence="1">
    <location>
        <begin position="161"/>
        <end position="178"/>
    </location>
</feature>
<dbReference type="InterPro" id="IPR014550">
    <property type="entry name" value="UCP028704_OpgC"/>
</dbReference>
<dbReference type="KEGG" id="daa:AKL17_2700"/>
<sequence length="394" mass="43880">MRFAILDGFRGFFLLFMMIAHANAYLNAPLGRFNHHYFGWVEDAQGFVFISGLVVALVYSRRLLRKGEAAMREGIGARIRKIYTYHAALILLFLACALLLPLIGIQANILRQQAAEPFVFTLASLFLMTGTMHMGILPMYLFFMIATPAVLVMFKTGRAPVVLAGSIALWLLAQTGWPDLMQLPVEAAAAAAGHPFNIGIYFNIFGWQALFVAGLWIGWLAANRRLDLNRLKAPEMQQVFWIALAAFLILGVFDVMAYTGWGSEGWRRMVFASIDRGNLHVIYVVAFAVNLYLVTWLVVAGPASDWRGLALVGRFVGWLFTRNALVTLGQHSLQIFVAHIVLVYALSLWAQDREPLAPMAANLLLLGSIAPLYAVAWLHDRVKERRALAAEARA</sequence>
<feature type="transmembrane region" description="Helical" evidence="1">
    <location>
        <begin position="324"/>
        <end position="350"/>
    </location>
</feature>
<protein>
    <recommendedName>
        <fullName evidence="4">OpgC protein</fullName>
    </recommendedName>
</protein>
<accession>A0A165SPP2</accession>
<keyword evidence="3" id="KW-1185">Reference proteome</keyword>
<dbReference type="Pfam" id="PF10129">
    <property type="entry name" value="OpgC_C"/>
    <property type="match status" value="1"/>
</dbReference>
<feature type="transmembrane region" description="Helical" evidence="1">
    <location>
        <begin position="125"/>
        <end position="154"/>
    </location>
</feature>
<feature type="transmembrane region" description="Helical" evidence="1">
    <location>
        <begin position="85"/>
        <end position="105"/>
    </location>
</feature>
<proteinExistence type="predicted"/>
<dbReference type="RefSeq" id="WP_066813976.1">
    <property type="nucleotide sequence ID" value="NZ_CP012661.1"/>
</dbReference>
<evidence type="ECO:0008006" key="4">
    <source>
        <dbReference type="Google" id="ProtNLM"/>
    </source>
</evidence>
<feature type="transmembrane region" description="Helical" evidence="1">
    <location>
        <begin position="281"/>
        <end position="303"/>
    </location>
</feature>
<gene>
    <name evidence="2" type="ORF">AKL17_2700</name>
</gene>
<dbReference type="STRING" id="1335048.AKL17_2700"/>
<organism evidence="2 3">
    <name type="scientific">Frigidibacter mobilis</name>
    <dbReference type="NCBI Taxonomy" id="1335048"/>
    <lineage>
        <taxon>Bacteria</taxon>
        <taxon>Pseudomonadati</taxon>
        <taxon>Pseudomonadota</taxon>
        <taxon>Alphaproteobacteria</taxon>
        <taxon>Rhodobacterales</taxon>
        <taxon>Paracoccaceae</taxon>
        <taxon>Frigidibacter</taxon>
    </lineage>
</organism>
<dbReference type="PIRSF" id="PIRSF028704">
    <property type="entry name" value="UPC028704"/>
    <property type="match status" value="1"/>
</dbReference>
<dbReference type="EMBL" id="CP012661">
    <property type="protein sequence ID" value="AMY69939.1"/>
    <property type="molecule type" value="Genomic_DNA"/>
</dbReference>
<dbReference type="Proteomes" id="UP000076128">
    <property type="component" value="Chromosome"/>
</dbReference>
<evidence type="ECO:0000256" key="1">
    <source>
        <dbReference type="SAM" id="Phobius"/>
    </source>
</evidence>
<dbReference type="PANTHER" id="PTHR38592">
    <property type="entry name" value="BLL4819 PROTEIN"/>
    <property type="match status" value="1"/>
</dbReference>
<feature type="transmembrane region" description="Helical" evidence="1">
    <location>
        <begin position="7"/>
        <end position="26"/>
    </location>
</feature>
<feature type="transmembrane region" description="Helical" evidence="1">
    <location>
        <begin position="46"/>
        <end position="64"/>
    </location>
</feature>
<keyword evidence="1" id="KW-0472">Membrane</keyword>
<dbReference type="AlphaFoldDB" id="A0A165SPP2"/>
<reference evidence="2 3" key="1">
    <citation type="submission" date="2015-09" db="EMBL/GenBank/DDBJ databases">
        <title>Complete genome sequence of Defluviimonas alba cai42t isolated from an oilfield in Xinjiang.</title>
        <authorList>
            <person name="Geng S."/>
            <person name="Pan X."/>
            <person name="Wu X."/>
        </authorList>
    </citation>
    <scope>NUCLEOTIDE SEQUENCE [LARGE SCALE GENOMIC DNA]</scope>
    <source>
        <strain evidence="3">cai42</strain>
    </source>
</reference>
<name>A0A165SPP2_9RHOB</name>
<dbReference type="PANTHER" id="PTHR38592:SF3">
    <property type="entry name" value="BLL4819 PROTEIN"/>
    <property type="match status" value="1"/>
</dbReference>
<feature type="transmembrane region" description="Helical" evidence="1">
    <location>
        <begin position="198"/>
        <end position="219"/>
    </location>
</feature>
<feature type="transmembrane region" description="Helical" evidence="1">
    <location>
        <begin position="356"/>
        <end position="378"/>
    </location>
</feature>
<keyword evidence="1" id="KW-0812">Transmembrane</keyword>
<feature type="transmembrane region" description="Helical" evidence="1">
    <location>
        <begin position="239"/>
        <end position="261"/>
    </location>
</feature>
<evidence type="ECO:0000313" key="3">
    <source>
        <dbReference type="Proteomes" id="UP000076128"/>
    </source>
</evidence>
<dbReference type="PATRIC" id="fig|1335048.3.peg.2812"/>